<protein>
    <submittedName>
        <fullName evidence="2">Uncharacterized protein</fullName>
    </submittedName>
</protein>
<dbReference type="Proteomes" id="UP000694255">
    <property type="component" value="Unassembled WGS sequence"/>
</dbReference>
<proteinExistence type="predicted"/>
<dbReference type="RefSeq" id="XP_049265009.1">
    <property type="nucleotide sequence ID" value="XM_049405335.1"/>
</dbReference>
<name>A0A8J5QTC5_9ASCO</name>
<feature type="compositionally biased region" description="Basic and acidic residues" evidence="1">
    <location>
        <begin position="97"/>
        <end position="108"/>
    </location>
</feature>
<dbReference type="AlphaFoldDB" id="A0A8J5QTC5"/>
<reference evidence="2 3" key="1">
    <citation type="journal article" date="2021" name="DNA Res.">
        <title>Genome analysis of Candida subhashii reveals its hybrid nature and dual mitochondrial genome conformations.</title>
        <authorList>
            <person name="Mixao V."/>
            <person name="Hegedusova E."/>
            <person name="Saus E."/>
            <person name="Pryszcz L.P."/>
            <person name="Cillingova A."/>
            <person name="Nosek J."/>
            <person name="Gabaldon T."/>
        </authorList>
    </citation>
    <scope>NUCLEOTIDE SEQUENCE [LARGE SCALE GENOMIC DNA]</scope>
    <source>
        <strain evidence="2 3">CBS 10753</strain>
    </source>
</reference>
<gene>
    <name evidence="2" type="ORF">J8A68_001659</name>
</gene>
<feature type="non-terminal residue" evidence="2">
    <location>
        <position position="1"/>
    </location>
</feature>
<evidence type="ECO:0000256" key="1">
    <source>
        <dbReference type="SAM" id="MobiDB-lite"/>
    </source>
</evidence>
<dbReference type="GeneID" id="73468460"/>
<feature type="region of interest" description="Disordered" evidence="1">
    <location>
        <begin position="69"/>
        <end position="130"/>
    </location>
</feature>
<sequence length="130" mass="14591">IGMVSKDDSGNRTFEIGKEDVVLPGVEGSALFYYDSDGKKFVKYDRTEKLDDKTKITQWIIDVTKVNPIEGPLSKKGAKFEQYRTGKKSRKSTTSSEPKKIQQEETTRKVKSKSQKATTGDAKTLAHDEL</sequence>
<dbReference type="EMBL" id="JAGSYN010000064">
    <property type="protein sequence ID" value="KAG7664777.1"/>
    <property type="molecule type" value="Genomic_DNA"/>
</dbReference>
<accession>A0A8J5QTC5</accession>
<evidence type="ECO:0000313" key="3">
    <source>
        <dbReference type="Proteomes" id="UP000694255"/>
    </source>
</evidence>
<evidence type="ECO:0000313" key="2">
    <source>
        <dbReference type="EMBL" id="KAG7664777.1"/>
    </source>
</evidence>
<comment type="caution">
    <text evidence="2">The sequence shown here is derived from an EMBL/GenBank/DDBJ whole genome shotgun (WGS) entry which is preliminary data.</text>
</comment>
<organism evidence="2 3">
    <name type="scientific">[Candida] subhashii</name>
    <dbReference type="NCBI Taxonomy" id="561895"/>
    <lineage>
        <taxon>Eukaryota</taxon>
        <taxon>Fungi</taxon>
        <taxon>Dikarya</taxon>
        <taxon>Ascomycota</taxon>
        <taxon>Saccharomycotina</taxon>
        <taxon>Pichiomycetes</taxon>
        <taxon>Debaryomycetaceae</taxon>
        <taxon>Spathaspora</taxon>
    </lineage>
</organism>
<keyword evidence="3" id="KW-1185">Reference proteome</keyword>